<dbReference type="Gene3D" id="3.40.190.10">
    <property type="entry name" value="Periplasmic binding protein-like II"/>
    <property type="match status" value="1"/>
</dbReference>
<evidence type="ECO:0000313" key="3">
    <source>
        <dbReference type="EMBL" id="WFE89149.1"/>
    </source>
</evidence>
<evidence type="ECO:0000256" key="1">
    <source>
        <dbReference type="ARBA" id="ARBA00022729"/>
    </source>
</evidence>
<dbReference type="Proteomes" id="UP001209803">
    <property type="component" value="Chromosome"/>
</dbReference>
<keyword evidence="1 2" id="KW-0732">Signal</keyword>
<gene>
    <name evidence="3" type="ORF">K1718_23800</name>
</gene>
<sequence>MTKMTKLALAVLPFMAMSGPSLAQDVTITLQSAFPTSLPVINTIRQFEAEVEAASGGTIQIELAEPGAIVPPFDIQQAVSDGKIEAGYTAAAYLHGSLPVASFFTSMPFGPQALDYMAWFYEGGGLELNQRMYDDAGFDLVTMPLTFTGMESGGWFNSPIEGTNDFAGLKLRWSGLASEVLASLGADTVLIAGGEIFPSLEGGVIDGTEFSFPQVDLALGFPDVASFNYFPGWHQPSTMIELVINRDVWDGLTDSQRTIIDMAARTNAMRSVLRMEYSQAAAVEQMAEQGVDVRLYSPETLDSLRVAWDTLVSEMAAADPFVAEVWDSLQAARTQEDTWDALTVTPMQRP</sequence>
<organism evidence="3 4">
    <name type="scientific">Roseibium porphyridii</name>
    <dbReference type="NCBI Taxonomy" id="2866279"/>
    <lineage>
        <taxon>Bacteria</taxon>
        <taxon>Pseudomonadati</taxon>
        <taxon>Pseudomonadota</taxon>
        <taxon>Alphaproteobacteria</taxon>
        <taxon>Hyphomicrobiales</taxon>
        <taxon>Stappiaceae</taxon>
        <taxon>Roseibium</taxon>
    </lineage>
</organism>
<accession>A0ABY8F2X2</accession>
<dbReference type="NCBIfam" id="NF037995">
    <property type="entry name" value="TRAP_S1"/>
    <property type="match status" value="1"/>
</dbReference>
<evidence type="ECO:0000313" key="4">
    <source>
        <dbReference type="Proteomes" id="UP001209803"/>
    </source>
</evidence>
<dbReference type="RefSeq" id="WP_265680604.1">
    <property type="nucleotide sequence ID" value="NZ_CP120863.1"/>
</dbReference>
<dbReference type="InterPro" id="IPR018389">
    <property type="entry name" value="DctP_fam"/>
</dbReference>
<name>A0ABY8F2X2_9HYPH</name>
<dbReference type="InterPro" id="IPR038404">
    <property type="entry name" value="TRAP_DctP_sf"/>
</dbReference>
<dbReference type="EMBL" id="CP120863">
    <property type="protein sequence ID" value="WFE89149.1"/>
    <property type="molecule type" value="Genomic_DNA"/>
</dbReference>
<dbReference type="Gene3D" id="3.40.190.170">
    <property type="entry name" value="Bacterial extracellular solute-binding protein, family 7"/>
    <property type="match status" value="1"/>
</dbReference>
<dbReference type="PIRSF" id="PIRSF039026">
    <property type="entry name" value="SiaP"/>
    <property type="match status" value="1"/>
</dbReference>
<reference evidence="3 4" key="1">
    <citation type="submission" date="2023-03" db="EMBL/GenBank/DDBJ databases">
        <title>Roseibium porphyridii sp. nov. and Roseibium rhodosorbium sp. nov. isolated from marine algae, Porphyridium cruentum and Rhodosorus marinus, respectively.</title>
        <authorList>
            <person name="Lee M.W."/>
            <person name="Choi B.J."/>
            <person name="Lee J.K."/>
            <person name="Choi D.G."/>
            <person name="Baek J.H."/>
            <person name="Bayburt H."/>
            <person name="Kim J.M."/>
            <person name="Han D.M."/>
            <person name="Kim K.H."/>
            <person name="Jeon C.O."/>
        </authorList>
    </citation>
    <scope>NUCLEOTIDE SEQUENCE [LARGE SCALE GENOMIC DNA]</scope>
    <source>
        <strain evidence="3 4">KMA01</strain>
    </source>
</reference>
<dbReference type="InterPro" id="IPR026289">
    <property type="entry name" value="SBP_TakP-like"/>
</dbReference>
<dbReference type="CDD" id="cd13604">
    <property type="entry name" value="PBP2_TRAP_ketoacid_lactate_like"/>
    <property type="match status" value="1"/>
</dbReference>
<evidence type="ECO:0000256" key="2">
    <source>
        <dbReference type="SAM" id="SignalP"/>
    </source>
</evidence>
<protein>
    <submittedName>
        <fullName evidence="3">TRAP transporter substrate-binding protein</fullName>
    </submittedName>
</protein>
<proteinExistence type="predicted"/>
<keyword evidence="4" id="KW-1185">Reference proteome</keyword>
<dbReference type="Pfam" id="PF03480">
    <property type="entry name" value="DctP"/>
    <property type="match status" value="1"/>
</dbReference>
<feature type="signal peptide" evidence="2">
    <location>
        <begin position="1"/>
        <end position="23"/>
    </location>
</feature>
<dbReference type="PANTHER" id="PTHR33376">
    <property type="match status" value="1"/>
</dbReference>
<dbReference type="PANTHER" id="PTHR33376:SF5">
    <property type="entry name" value="EXTRACYTOPLASMIC SOLUTE RECEPTOR PROTEIN"/>
    <property type="match status" value="1"/>
</dbReference>
<feature type="chain" id="PRO_5047234602" evidence="2">
    <location>
        <begin position="24"/>
        <end position="350"/>
    </location>
</feature>